<reference evidence="2 3" key="1">
    <citation type="submission" date="2019-06" db="EMBL/GenBank/DDBJ databases">
        <title>Rhodococcus spaelei sp. nov., isolated from a cave.</title>
        <authorList>
            <person name="Lee S.D."/>
        </authorList>
    </citation>
    <scope>NUCLEOTIDE SEQUENCE [LARGE SCALE GENOMIC DNA]</scope>
    <source>
        <strain evidence="2 3">C9-5</strain>
    </source>
</reference>
<dbReference type="OrthoDB" id="3683556at2"/>
<gene>
    <name evidence="2" type="ORF">FK531_05425</name>
</gene>
<dbReference type="Proteomes" id="UP000316256">
    <property type="component" value="Unassembled WGS sequence"/>
</dbReference>
<accession>A0A541BP36</accession>
<dbReference type="Pfam" id="PF16170">
    <property type="entry name" value="DUF4873"/>
    <property type="match status" value="1"/>
</dbReference>
<keyword evidence="3" id="KW-1185">Reference proteome</keyword>
<dbReference type="EMBL" id="VIGH01000002">
    <property type="protein sequence ID" value="TQF74093.1"/>
    <property type="molecule type" value="Genomic_DNA"/>
</dbReference>
<protein>
    <submittedName>
        <fullName evidence="2">DUF4873 domain-containing protein</fullName>
    </submittedName>
</protein>
<sequence>MAPGRVPVRWSRRPTSADTWTAADELEPDTLYSGAATLSRGEVALAVTVHLNGHFEPLDGKYHWHGRIVGDGVETLKLPDRHPLLLTLVGGPATPATLAEQDPWGNYRIAGTGTPPYRLEPVEVDVPLR</sequence>
<evidence type="ECO:0000259" key="1">
    <source>
        <dbReference type="Pfam" id="PF16170"/>
    </source>
</evidence>
<dbReference type="AlphaFoldDB" id="A0A541BP36"/>
<evidence type="ECO:0000313" key="2">
    <source>
        <dbReference type="EMBL" id="TQF74093.1"/>
    </source>
</evidence>
<name>A0A541BP36_9NOCA</name>
<organism evidence="2 3">
    <name type="scientific">Rhodococcus spelaei</name>
    <dbReference type="NCBI Taxonomy" id="2546320"/>
    <lineage>
        <taxon>Bacteria</taxon>
        <taxon>Bacillati</taxon>
        <taxon>Actinomycetota</taxon>
        <taxon>Actinomycetes</taxon>
        <taxon>Mycobacteriales</taxon>
        <taxon>Nocardiaceae</taxon>
        <taxon>Rhodococcus</taxon>
    </lineage>
</organism>
<evidence type="ECO:0000313" key="3">
    <source>
        <dbReference type="Proteomes" id="UP000316256"/>
    </source>
</evidence>
<feature type="domain" description="DUF4873" evidence="1">
    <location>
        <begin position="31"/>
        <end position="118"/>
    </location>
</feature>
<proteinExistence type="predicted"/>
<dbReference type="InterPro" id="IPR032371">
    <property type="entry name" value="DUF4873"/>
</dbReference>
<comment type="caution">
    <text evidence="2">The sequence shown here is derived from an EMBL/GenBank/DDBJ whole genome shotgun (WGS) entry which is preliminary data.</text>
</comment>